<gene>
    <name evidence="1" type="ORF">Micbo1qcDRAFT_176447</name>
</gene>
<dbReference type="EMBL" id="KQ964252">
    <property type="protein sequence ID" value="KXJ90686.1"/>
    <property type="molecule type" value="Genomic_DNA"/>
</dbReference>
<name>A0A136J114_9PEZI</name>
<reference evidence="2" key="1">
    <citation type="submission" date="2016-02" db="EMBL/GenBank/DDBJ databases">
        <title>Draft genome sequence of Microdochium bolleyi, a fungal endophyte of beachgrass.</title>
        <authorList>
            <consortium name="DOE Joint Genome Institute"/>
            <person name="David A.S."/>
            <person name="May G."/>
            <person name="Haridas S."/>
            <person name="Lim J."/>
            <person name="Wang M."/>
            <person name="Labutti K."/>
            <person name="Lipzen A."/>
            <person name="Barry K."/>
            <person name="Grigoriev I.V."/>
        </authorList>
    </citation>
    <scope>NUCLEOTIDE SEQUENCE [LARGE SCALE GENOMIC DNA]</scope>
    <source>
        <strain evidence="2">J235TASD1</strain>
    </source>
</reference>
<dbReference type="OrthoDB" id="10563909at2759"/>
<dbReference type="InParanoid" id="A0A136J114"/>
<sequence>MSELHVCKAASLLLPPDHCSNGGATCIVAVNTRPSEHDANHTWSPASAAGSSPHVHQNLVQQHHHHYYQPSHRDDMGYITLDPVPGRPYQTSYRADHRCSNCGFRYQVSGSGISPASSPHVYLATTLTTSAGTWPSPSVMMHTPFPRCGVTDSAGCPRVAYTSPPPPGRLEAQYRHVRAPMATANQVVEISREY</sequence>
<protein>
    <submittedName>
        <fullName evidence="1">Uncharacterized protein</fullName>
    </submittedName>
</protein>
<keyword evidence="2" id="KW-1185">Reference proteome</keyword>
<evidence type="ECO:0000313" key="1">
    <source>
        <dbReference type="EMBL" id="KXJ90686.1"/>
    </source>
</evidence>
<accession>A0A136J114</accession>
<dbReference type="Proteomes" id="UP000070501">
    <property type="component" value="Unassembled WGS sequence"/>
</dbReference>
<evidence type="ECO:0000313" key="2">
    <source>
        <dbReference type="Proteomes" id="UP000070501"/>
    </source>
</evidence>
<organism evidence="1 2">
    <name type="scientific">Microdochium bolleyi</name>
    <dbReference type="NCBI Taxonomy" id="196109"/>
    <lineage>
        <taxon>Eukaryota</taxon>
        <taxon>Fungi</taxon>
        <taxon>Dikarya</taxon>
        <taxon>Ascomycota</taxon>
        <taxon>Pezizomycotina</taxon>
        <taxon>Sordariomycetes</taxon>
        <taxon>Xylariomycetidae</taxon>
        <taxon>Xylariales</taxon>
        <taxon>Microdochiaceae</taxon>
        <taxon>Microdochium</taxon>
    </lineage>
</organism>
<dbReference type="AlphaFoldDB" id="A0A136J114"/>
<proteinExistence type="predicted"/>